<dbReference type="RefSeq" id="XP_037214987.1">
    <property type="nucleotide sequence ID" value="XM_037368061.1"/>
</dbReference>
<feature type="region of interest" description="Disordered" evidence="1">
    <location>
        <begin position="146"/>
        <end position="175"/>
    </location>
</feature>
<dbReference type="GeneID" id="59350577"/>
<feature type="compositionally biased region" description="Acidic residues" evidence="1">
    <location>
        <begin position="146"/>
        <end position="160"/>
    </location>
</feature>
<comment type="caution">
    <text evidence="2">The sequence shown here is derived from an EMBL/GenBank/DDBJ whole genome shotgun (WGS) entry which is preliminary data.</text>
</comment>
<sequence>MSAISHVVFYLTRPLSGAGIPATSVATAQAILHAALSSQPSASGILSLAPLAAPPIPLLAAAIGAAIQWPVWYHALAGAADELTVIYGAGFVKARIGAGPLLDVRSEETQGSVVRISRQPQAPALSMAFRRRPIVIPTLFATPYDDNDLSSSDDDSDAESDASSSPTVYSLSPDSPKGKPFALPAFAGVRPLPAVPKTVPVVCALPVSAPKPALKPATKPAASTTTAYLYKGGVTRVMTGGVMLGPRAPAKPRATRIRA</sequence>
<dbReference type="AlphaFoldDB" id="A0A8H6VSS6"/>
<keyword evidence="3" id="KW-1185">Reference proteome</keyword>
<evidence type="ECO:0000256" key="1">
    <source>
        <dbReference type="SAM" id="MobiDB-lite"/>
    </source>
</evidence>
<proteinExistence type="predicted"/>
<reference evidence="2" key="1">
    <citation type="submission" date="2020-05" db="EMBL/GenBank/DDBJ databases">
        <title>Mycena genomes resolve the evolution of fungal bioluminescence.</title>
        <authorList>
            <person name="Tsai I.J."/>
        </authorList>
    </citation>
    <scope>NUCLEOTIDE SEQUENCE</scope>
    <source>
        <strain evidence="2">171206Taipei</strain>
    </source>
</reference>
<evidence type="ECO:0000313" key="3">
    <source>
        <dbReference type="Proteomes" id="UP000636479"/>
    </source>
</evidence>
<accession>A0A8H6VSS6</accession>
<dbReference type="EMBL" id="JACAZF010000011">
    <property type="protein sequence ID" value="KAF7292559.1"/>
    <property type="molecule type" value="Genomic_DNA"/>
</dbReference>
<organism evidence="2 3">
    <name type="scientific">Mycena indigotica</name>
    <dbReference type="NCBI Taxonomy" id="2126181"/>
    <lineage>
        <taxon>Eukaryota</taxon>
        <taxon>Fungi</taxon>
        <taxon>Dikarya</taxon>
        <taxon>Basidiomycota</taxon>
        <taxon>Agaricomycotina</taxon>
        <taxon>Agaricomycetes</taxon>
        <taxon>Agaricomycetidae</taxon>
        <taxon>Agaricales</taxon>
        <taxon>Marasmiineae</taxon>
        <taxon>Mycenaceae</taxon>
        <taxon>Mycena</taxon>
    </lineage>
</organism>
<name>A0A8H6VSS6_9AGAR</name>
<dbReference type="OrthoDB" id="3060557at2759"/>
<protein>
    <submittedName>
        <fullName evidence="2">Uncharacterized protein</fullName>
    </submittedName>
</protein>
<dbReference type="Proteomes" id="UP000636479">
    <property type="component" value="Unassembled WGS sequence"/>
</dbReference>
<gene>
    <name evidence="2" type="ORF">MIND_01153200</name>
</gene>
<evidence type="ECO:0000313" key="2">
    <source>
        <dbReference type="EMBL" id="KAF7292559.1"/>
    </source>
</evidence>